<evidence type="ECO:0000313" key="7">
    <source>
        <dbReference type="Proteomes" id="UP000031656"/>
    </source>
</evidence>
<dbReference type="GO" id="GO:0003677">
    <property type="term" value="F:DNA binding"/>
    <property type="evidence" value="ECO:0007669"/>
    <property type="project" value="UniProtKB-KW"/>
</dbReference>
<dbReference type="KEGG" id="goy:GLS_c07370"/>
<dbReference type="PROSITE" id="PS50931">
    <property type="entry name" value="HTH_LYSR"/>
    <property type="match status" value="1"/>
</dbReference>
<dbReference type="Pfam" id="PF00126">
    <property type="entry name" value="HTH_1"/>
    <property type="match status" value="1"/>
</dbReference>
<dbReference type="PANTHER" id="PTHR30419:SF31">
    <property type="entry name" value="BLR3139 PROTEIN"/>
    <property type="match status" value="1"/>
</dbReference>
<dbReference type="SUPFAM" id="SSF46785">
    <property type="entry name" value="Winged helix' DNA-binding domain"/>
    <property type="match status" value="1"/>
</dbReference>
<dbReference type="Gene3D" id="3.40.190.290">
    <property type="match status" value="1"/>
</dbReference>
<dbReference type="GO" id="GO:0005829">
    <property type="term" value="C:cytosol"/>
    <property type="evidence" value="ECO:0007669"/>
    <property type="project" value="TreeGrafter"/>
</dbReference>
<organism evidence="6 7">
    <name type="scientific">Gluconobacter oxydans DSM 3504</name>
    <dbReference type="NCBI Taxonomy" id="1288313"/>
    <lineage>
        <taxon>Bacteria</taxon>
        <taxon>Pseudomonadati</taxon>
        <taxon>Pseudomonadota</taxon>
        <taxon>Alphaproteobacteria</taxon>
        <taxon>Acetobacterales</taxon>
        <taxon>Acetobacteraceae</taxon>
        <taxon>Gluconobacter</taxon>
    </lineage>
</organism>
<accession>A0A067Z4X5</accession>
<dbReference type="RefSeq" id="WP_041111240.1">
    <property type="nucleotide sequence ID" value="NZ_CP004373.1"/>
</dbReference>
<dbReference type="InterPro" id="IPR050950">
    <property type="entry name" value="HTH-type_LysR_regulators"/>
</dbReference>
<comment type="similarity">
    <text evidence="1">Belongs to the LysR transcriptional regulatory family.</text>
</comment>
<evidence type="ECO:0000256" key="1">
    <source>
        <dbReference type="ARBA" id="ARBA00009437"/>
    </source>
</evidence>
<dbReference type="Pfam" id="PF03466">
    <property type="entry name" value="LysR_substrate"/>
    <property type="match status" value="1"/>
</dbReference>
<dbReference type="CDD" id="cd05466">
    <property type="entry name" value="PBP2_LTTR_substrate"/>
    <property type="match status" value="1"/>
</dbReference>
<dbReference type="InterPro" id="IPR036388">
    <property type="entry name" value="WH-like_DNA-bd_sf"/>
</dbReference>
<dbReference type="GeneID" id="56904966"/>
<dbReference type="HOGENOM" id="CLU_039613_6_2_5"/>
<dbReference type="InterPro" id="IPR036390">
    <property type="entry name" value="WH_DNA-bd_sf"/>
</dbReference>
<dbReference type="GO" id="GO:0003700">
    <property type="term" value="F:DNA-binding transcription factor activity"/>
    <property type="evidence" value="ECO:0007669"/>
    <property type="project" value="InterPro"/>
</dbReference>
<dbReference type="InterPro" id="IPR005119">
    <property type="entry name" value="LysR_subst-bd"/>
</dbReference>
<keyword evidence="3" id="KW-0238">DNA-binding</keyword>
<dbReference type="EMBL" id="CP004373">
    <property type="protein sequence ID" value="AHK70650.1"/>
    <property type="molecule type" value="Genomic_DNA"/>
</dbReference>
<name>A0A067Z4X5_GLUOY</name>
<dbReference type="PANTHER" id="PTHR30419">
    <property type="entry name" value="HTH-TYPE TRANSCRIPTIONAL REGULATOR YBHD"/>
    <property type="match status" value="1"/>
</dbReference>
<reference evidence="6 7" key="1">
    <citation type="journal article" date="2015" name="Appl. Microbiol. Biotechnol.">
        <title>The consequence of an additional NADH dehydrogenase paralog on the growth of Gluconobacter oxydans DSM3504.</title>
        <authorList>
            <person name="Kostner D."/>
            <person name="Luchterhand B."/>
            <person name="Junker A."/>
            <person name="Volland S."/>
            <person name="Daniel R."/>
            <person name="Buchs J."/>
            <person name="Liebl W."/>
            <person name="Ehrenreich A."/>
        </authorList>
    </citation>
    <scope>NUCLEOTIDE SEQUENCE [LARGE SCALE GENOMIC DNA]</scope>
    <source>
        <strain evidence="6">DSM 3504</strain>
    </source>
</reference>
<dbReference type="PRINTS" id="PR00039">
    <property type="entry name" value="HTHLYSR"/>
</dbReference>
<evidence type="ECO:0000259" key="5">
    <source>
        <dbReference type="PROSITE" id="PS50931"/>
    </source>
</evidence>
<proteinExistence type="inferred from homology"/>
<gene>
    <name evidence="6" type="primary">oxyR1</name>
    <name evidence="6" type="ORF">GLS_c07370</name>
</gene>
<evidence type="ECO:0000256" key="3">
    <source>
        <dbReference type="ARBA" id="ARBA00023125"/>
    </source>
</evidence>
<keyword evidence="4" id="KW-0804">Transcription</keyword>
<feature type="domain" description="HTH lysR-type" evidence="5">
    <location>
        <begin position="1"/>
        <end position="58"/>
    </location>
</feature>
<dbReference type="Proteomes" id="UP000031656">
    <property type="component" value="Chromosome"/>
</dbReference>
<evidence type="ECO:0000256" key="2">
    <source>
        <dbReference type="ARBA" id="ARBA00023015"/>
    </source>
</evidence>
<sequence length="301" mass="33383">MFLRQLTYLIALDQYRHFSRAAEHCNVSQPALSMAIRQLEHELGVPIVRRNRRVLGLTPEGERVLAWARQTMAALDGLRQEADFAHEVAGGTLSIGTIPPAIQIMPLLMESLRAAVPALHIELTVSANTDILHDLTEQRLQMGLIYLDQVPEDGSFETHQLYAEQYVFVAGSRMELPSRKTFSWADAAEHPLGLLGHSMRTRQIVDECFAKAGAKPNVLLETNALELLYVELLAGRLATILPVAALPHQRDPAMPLQIRRLASCPSPGVGLVRLKQPVQTALMSRSWEIATQLVLEDALTV</sequence>
<keyword evidence="2" id="KW-0805">Transcription regulation</keyword>
<dbReference type="AlphaFoldDB" id="A0A067Z4X5"/>
<protein>
    <submittedName>
        <fullName evidence="6">Putative hydrogen peroxide-inducible genes activator OxyR</fullName>
    </submittedName>
</protein>
<dbReference type="Gene3D" id="1.10.10.10">
    <property type="entry name" value="Winged helix-like DNA-binding domain superfamily/Winged helix DNA-binding domain"/>
    <property type="match status" value="1"/>
</dbReference>
<evidence type="ECO:0000256" key="4">
    <source>
        <dbReference type="ARBA" id="ARBA00023163"/>
    </source>
</evidence>
<dbReference type="SUPFAM" id="SSF53850">
    <property type="entry name" value="Periplasmic binding protein-like II"/>
    <property type="match status" value="1"/>
</dbReference>
<dbReference type="InterPro" id="IPR000847">
    <property type="entry name" value="LysR_HTH_N"/>
</dbReference>
<dbReference type="FunFam" id="1.10.10.10:FF:000001">
    <property type="entry name" value="LysR family transcriptional regulator"/>
    <property type="match status" value="1"/>
</dbReference>
<evidence type="ECO:0000313" key="6">
    <source>
        <dbReference type="EMBL" id="AHK70650.1"/>
    </source>
</evidence>